<dbReference type="EMBL" id="BAABCV010000004">
    <property type="protein sequence ID" value="GAA4092450.1"/>
    <property type="molecule type" value="Genomic_DNA"/>
</dbReference>
<gene>
    <name evidence="1" type="ORF">GCM10022392_13350</name>
</gene>
<comment type="caution">
    <text evidence="1">The sequence shown here is derived from an EMBL/GenBank/DDBJ whole genome shotgun (WGS) entry which is preliminary data.</text>
</comment>
<keyword evidence="2" id="KW-1185">Reference proteome</keyword>
<proteinExistence type="predicted"/>
<reference evidence="2" key="1">
    <citation type="journal article" date="2019" name="Int. J. Syst. Evol. Microbiol.">
        <title>The Global Catalogue of Microorganisms (GCM) 10K type strain sequencing project: providing services to taxonomists for standard genome sequencing and annotation.</title>
        <authorList>
            <consortium name="The Broad Institute Genomics Platform"/>
            <consortium name="The Broad Institute Genome Sequencing Center for Infectious Disease"/>
            <person name="Wu L."/>
            <person name="Ma J."/>
        </authorList>
    </citation>
    <scope>NUCLEOTIDE SEQUENCE [LARGE SCALE GENOMIC DNA]</scope>
    <source>
        <strain evidence="2">JCM 17085</strain>
    </source>
</reference>
<name>A0ABP7WNW9_9SPHI</name>
<dbReference type="Proteomes" id="UP001500841">
    <property type="component" value="Unassembled WGS sequence"/>
</dbReference>
<sequence>MIRRSPTVKPIREYLLNLDKKVMEGEYLNHAQITAFFDICKVMGYFSIRIILKMNTMRKYLEPLDLIGGKNEQFIWLYG</sequence>
<protein>
    <submittedName>
        <fullName evidence="1">Uncharacterized protein</fullName>
    </submittedName>
</protein>
<evidence type="ECO:0000313" key="2">
    <source>
        <dbReference type="Proteomes" id="UP001500841"/>
    </source>
</evidence>
<accession>A0ABP7WNW9</accession>
<evidence type="ECO:0000313" key="1">
    <source>
        <dbReference type="EMBL" id="GAA4092450.1"/>
    </source>
</evidence>
<organism evidence="1 2">
    <name type="scientific">Mucilaginibacter panaciglaebae</name>
    <dbReference type="NCBI Taxonomy" id="502331"/>
    <lineage>
        <taxon>Bacteria</taxon>
        <taxon>Pseudomonadati</taxon>
        <taxon>Bacteroidota</taxon>
        <taxon>Sphingobacteriia</taxon>
        <taxon>Sphingobacteriales</taxon>
        <taxon>Sphingobacteriaceae</taxon>
        <taxon>Mucilaginibacter</taxon>
    </lineage>
</organism>